<dbReference type="Pfam" id="PF02698">
    <property type="entry name" value="DUF218"/>
    <property type="match status" value="1"/>
</dbReference>
<accession>A0ABV9TDE1</accession>
<evidence type="ECO:0000259" key="2">
    <source>
        <dbReference type="Pfam" id="PF02698"/>
    </source>
</evidence>
<dbReference type="InterPro" id="IPR003848">
    <property type="entry name" value="DUF218"/>
</dbReference>
<comment type="caution">
    <text evidence="3">The sequence shown here is derived from an EMBL/GenBank/DDBJ whole genome shotgun (WGS) entry which is preliminary data.</text>
</comment>
<keyword evidence="4" id="KW-1185">Reference proteome</keyword>
<dbReference type="PANTHER" id="PTHR30336">
    <property type="entry name" value="INNER MEMBRANE PROTEIN, PROBABLE PERMEASE"/>
    <property type="match status" value="1"/>
</dbReference>
<organism evidence="3 4">
    <name type="scientific">Pseudofrancisella aestuarii</name>
    <dbReference type="NCBI Taxonomy" id="2670347"/>
    <lineage>
        <taxon>Bacteria</taxon>
        <taxon>Pseudomonadati</taxon>
        <taxon>Pseudomonadota</taxon>
        <taxon>Gammaproteobacteria</taxon>
        <taxon>Thiotrichales</taxon>
        <taxon>Francisellaceae</taxon>
        <taxon>Pseudofrancisella</taxon>
    </lineage>
</organism>
<gene>
    <name evidence="3" type="ORF">ACFPDQ_06535</name>
</gene>
<dbReference type="Proteomes" id="UP001595926">
    <property type="component" value="Unassembled WGS sequence"/>
</dbReference>
<evidence type="ECO:0000313" key="3">
    <source>
        <dbReference type="EMBL" id="MFC4892704.1"/>
    </source>
</evidence>
<sequence>MSNYKLRFNKTLFSLLVSLTTLLSPSISIAFSSEYLDILAYQQNAVSNIQYDTNVLGNGAGITQRGNPEQAIESLKAAIKQVDQNSYRYFQFSLSLAALQISNNDLNGARKTYQSVENLGKPFPQIYMAAYSLVWDPKSYDNNISLLKNSDWNQTQYYIDAIETARKNFTLKINTNLDDIKLPNDNTLIIVILGYALNEDGSMDKILIDRLKKGLEANKKYSSAKIIVSGGAAQAGVTESYQMKQWLIKHGIDANQIIVEDKSISTVWNAINSINIIKSLNAPVENLILITSTAHIRRATSVFNQAINNNLLPITIDNLSANEDNYDIDDPINDQEKIAILKDTLRTAGLWQMPGMVI</sequence>
<dbReference type="Gene3D" id="3.40.50.620">
    <property type="entry name" value="HUPs"/>
    <property type="match status" value="1"/>
</dbReference>
<feature type="domain" description="DUF218" evidence="2">
    <location>
        <begin position="189"/>
        <end position="313"/>
    </location>
</feature>
<dbReference type="PANTHER" id="PTHR30336:SF4">
    <property type="entry name" value="ENVELOPE BIOGENESIS FACTOR ELYC"/>
    <property type="match status" value="1"/>
</dbReference>
<dbReference type="InterPro" id="IPR051599">
    <property type="entry name" value="Cell_Envelope_Assoc"/>
</dbReference>
<dbReference type="SUPFAM" id="SSF81901">
    <property type="entry name" value="HCP-like"/>
    <property type="match status" value="1"/>
</dbReference>
<dbReference type="CDD" id="cd06259">
    <property type="entry name" value="YdcF-like"/>
    <property type="match status" value="1"/>
</dbReference>
<dbReference type="InterPro" id="IPR014729">
    <property type="entry name" value="Rossmann-like_a/b/a_fold"/>
</dbReference>
<dbReference type="RefSeq" id="WP_119330060.1">
    <property type="nucleotide sequence ID" value="NZ_JBHSJH010000002.1"/>
</dbReference>
<protein>
    <submittedName>
        <fullName evidence="3">ElyC/SanA/YdcF family protein</fullName>
    </submittedName>
</protein>
<evidence type="ECO:0000313" key="4">
    <source>
        <dbReference type="Proteomes" id="UP001595926"/>
    </source>
</evidence>
<proteinExistence type="predicted"/>
<feature type="chain" id="PRO_5045574169" evidence="1">
    <location>
        <begin position="31"/>
        <end position="358"/>
    </location>
</feature>
<keyword evidence="1" id="KW-0732">Signal</keyword>
<evidence type="ECO:0000256" key="1">
    <source>
        <dbReference type="SAM" id="SignalP"/>
    </source>
</evidence>
<reference evidence="4" key="1">
    <citation type="journal article" date="2019" name="Int. J. Syst. Evol. Microbiol.">
        <title>The Global Catalogue of Microorganisms (GCM) 10K type strain sequencing project: providing services to taxonomists for standard genome sequencing and annotation.</title>
        <authorList>
            <consortium name="The Broad Institute Genomics Platform"/>
            <consortium name="The Broad Institute Genome Sequencing Center for Infectious Disease"/>
            <person name="Wu L."/>
            <person name="Ma J."/>
        </authorList>
    </citation>
    <scope>NUCLEOTIDE SEQUENCE [LARGE SCALE GENOMIC DNA]</scope>
    <source>
        <strain evidence="4">CGMCC 1.13718</strain>
    </source>
</reference>
<feature type="signal peptide" evidence="1">
    <location>
        <begin position="1"/>
        <end position="30"/>
    </location>
</feature>
<dbReference type="EMBL" id="JBHSJH010000002">
    <property type="protein sequence ID" value="MFC4892704.1"/>
    <property type="molecule type" value="Genomic_DNA"/>
</dbReference>
<name>A0ABV9TDE1_9GAMM</name>